<gene>
    <name evidence="1" type="ORF">PQ465_04935</name>
</gene>
<organism evidence="1 2">
    <name type="scientific">Sphingobacterium oryzagri</name>
    <dbReference type="NCBI Taxonomy" id="3025669"/>
    <lineage>
        <taxon>Bacteria</taxon>
        <taxon>Pseudomonadati</taxon>
        <taxon>Bacteroidota</taxon>
        <taxon>Sphingobacteriia</taxon>
        <taxon>Sphingobacteriales</taxon>
        <taxon>Sphingobacteriaceae</taxon>
        <taxon>Sphingobacterium</taxon>
    </lineage>
</organism>
<dbReference type="EMBL" id="CP117880">
    <property type="protein sequence ID" value="WDF69726.1"/>
    <property type="molecule type" value="Genomic_DNA"/>
</dbReference>
<sequence length="102" mass="11775">MALIFVLLVFKIGKISSMEQAYHFYLHDKEYDKSIVTINQMLFLGYSKHMSFKKGNLRHALLASRDKLRWQAAQDGNSIWYGCRALSARQKSGSSREEQAKS</sequence>
<reference evidence="1 2" key="1">
    <citation type="submission" date="2023-02" db="EMBL/GenBank/DDBJ databases">
        <title>Genome sequence of Sphingobacterium sp. KACC 22765.</title>
        <authorList>
            <person name="Kim S."/>
            <person name="Heo J."/>
            <person name="Kwon S.-W."/>
        </authorList>
    </citation>
    <scope>NUCLEOTIDE SEQUENCE [LARGE SCALE GENOMIC DNA]</scope>
    <source>
        <strain evidence="1 2">KACC 22765</strain>
    </source>
</reference>
<evidence type="ECO:0000313" key="1">
    <source>
        <dbReference type="EMBL" id="WDF69726.1"/>
    </source>
</evidence>
<keyword evidence="2" id="KW-1185">Reference proteome</keyword>
<accession>A0ABY7WJF7</accession>
<name>A0ABY7WJF7_9SPHI</name>
<dbReference type="Proteomes" id="UP001221558">
    <property type="component" value="Chromosome"/>
</dbReference>
<evidence type="ECO:0000313" key="2">
    <source>
        <dbReference type="Proteomes" id="UP001221558"/>
    </source>
</evidence>
<proteinExistence type="predicted"/>
<protein>
    <submittedName>
        <fullName evidence="1">Uncharacterized protein</fullName>
    </submittedName>
</protein>
<dbReference type="RefSeq" id="WP_274268438.1">
    <property type="nucleotide sequence ID" value="NZ_CP117880.1"/>
</dbReference>